<organism evidence="2 3">
    <name type="scientific">Paenibacillus urinalis</name>
    <dbReference type="NCBI Taxonomy" id="521520"/>
    <lineage>
        <taxon>Bacteria</taxon>
        <taxon>Bacillati</taxon>
        <taxon>Bacillota</taxon>
        <taxon>Bacilli</taxon>
        <taxon>Bacillales</taxon>
        <taxon>Paenibacillaceae</taxon>
        <taxon>Paenibacillus</taxon>
    </lineage>
</organism>
<dbReference type="EMBL" id="CP118101">
    <property type="protein sequence ID" value="WDH81610.1"/>
    <property type="molecule type" value="Genomic_DNA"/>
</dbReference>
<dbReference type="Proteomes" id="UP001220962">
    <property type="component" value="Chromosome"/>
</dbReference>
<feature type="transmembrane region" description="Helical" evidence="1">
    <location>
        <begin position="101"/>
        <end position="119"/>
    </location>
</feature>
<feature type="transmembrane region" description="Helical" evidence="1">
    <location>
        <begin position="7"/>
        <end position="25"/>
    </location>
</feature>
<reference evidence="2" key="1">
    <citation type="submission" date="2023-02" db="EMBL/GenBank/DDBJ databases">
        <title>Pathogen: clinical or host-associated sample.</title>
        <authorList>
            <person name="Hergert J."/>
            <person name="Casey R."/>
            <person name="Wagner J."/>
            <person name="Young E.L."/>
            <person name="Oakeson K.F."/>
        </authorList>
    </citation>
    <scope>NUCLEOTIDE SEQUENCE</scope>
    <source>
        <strain evidence="2">2022CK-00830</strain>
    </source>
</reference>
<dbReference type="RefSeq" id="WP_047910789.1">
    <property type="nucleotide sequence ID" value="NZ_CP118101.1"/>
</dbReference>
<protein>
    <submittedName>
        <fullName evidence="2">Uncharacterized protein</fullName>
    </submittedName>
</protein>
<proteinExistence type="predicted"/>
<dbReference type="AlphaFoldDB" id="A0AAX3MVH4"/>
<accession>A0AAX3MVH4</accession>
<evidence type="ECO:0000256" key="1">
    <source>
        <dbReference type="SAM" id="Phobius"/>
    </source>
</evidence>
<feature type="transmembrane region" description="Helical" evidence="1">
    <location>
        <begin position="126"/>
        <end position="144"/>
    </location>
</feature>
<sequence length="191" mass="20871">MKIIYSLLGSIVTALALYLCVYQLMDVFYYSSLPAAGPGSFPGLSAALAGIYLFPAVTLVIFILFVIIYNKINIRGIWFGGAAGLWLYSLLMTLAPSQVFNYLPIIAIIAGYILIQSTLSDRVLNWTLLGAACGWLVTYLIIIGGRAVQNTLTSYFNFSPSQQIVVLAGILVLGIVGWLIGMKKTRAQIRY</sequence>
<name>A0AAX3MVH4_9BACL</name>
<evidence type="ECO:0000313" key="2">
    <source>
        <dbReference type="EMBL" id="WDH81610.1"/>
    </source>
</evidence>
<feature type="transmembrane region" description="Helical" evidence="1">
    <location>
        <begin position="164"/>
        <end position="181"/>
    </location>
</feature>
<keyword evidence="1" id="KW-1133">Transmembrane helix</keyword>
<keyword evidence="1" id="KW-0812">Transmembrane</keyword>
<keyword evidence="1" id="KW-0472">Membrane</keyword>
<evidence type="ECO:0000313" key="3">
    <source>
        <dbReference type="Proteomes" id="UP001220962"/>
    </source>
</evidence>
<gene>
    <name evidence="2" type="ORF">PUW23_19105</name>
</gene>
<feature type="transmembrane region" description="Helical" evidence="1">
    <location>
        <begin position="76"/>
        <end position="95"/>
    </location>
</feature>
<feature type="transmembrane region" description="Helical" evidence="1">
    <location>
        <begin position="45"/>
        <end position="69"/>
    </location>
</feature>